<dbReference type="Pfam" id="PF25989">
    <property type="entry name" value="YknX_C"/>
    <property type="match status" value="1"/>
</dbReference>
<dbReference type="Pfam" id="PF25973">
    <property type="entry name" value="BSH_CzcB"/>
    <property type="match status" value="1"/>
</dbReference>
<dbReference type="Gene3D" id="1.10.287.470">
    <property type="entry name" value="Helix hairpin bin"/>
    <property type="match status" value="1"/>
</dbReference>
<comment type="caution">
    <text evidence="7">The sequence shown here is derived from an EMBL/GenBank/DDBJ whole genome shotgun (WGS) entry which is preliminary data.</text>
</comment>
<dbReference type="GO" id="GO:0015562">
    <property type="term" value="F:efflux transmembrane transporter activity"/>
    <property type="evidence" value="ECO:0007669"/>
    <property type="project" value="TreeGrafter"/>
</dbReference>
<evidence type="ECO:0000256" key="2">
    <source>
        <dbReference type="SAM" id="Coils"/>
    </source>
</evidence>
<dbReference type="Gene3D" id="2.40.50.100">
    <property type="match status" value="1"/>
</dbReference>
<keyword evidence="8" id="KW-1185">Reference proteome</keyword>
<dbReference type="InterPro" id="IPR058637">
    <property type="entry name" value="YknX-like_C"/>
</dbReference>
<feature type="coiled-coil region" evidence="2">
    <location>
        <begin position="105"/>
        <end position="188"/>
    </location>
</feature>
<dbReference type="Gene3D" id="2.40.30.170">
    <property type="match status" value="1"/>
</dbReference>
<proteinExistence type="inferred from homology"/>
<feature type="domain" description="CusB-like beta-barrel" evidence="4">
    <location>
        <begin position="253"/>
        <end position="327"/>
    </location>
</feature>
<dbReference type="InterPro" id="IPR058647">
    <property type="entry name" value="BSH_CzcB-like"/>
</dbReference>
<dbReference type="OrthoDB" id="1633529at2"/>
<dbReference type="Proteomes" id="UP000317036">
    <property type="component" value="Unassembled WGS sequence"/>
</dbReference>
<feature type="domain" description="YknX-like C-terminal permuted SH3-like" evidence="6">
    <location>
        <begin position="333"/>
        <end position="399"/>
    </location>
</feature>
<sequence length="402" mass="43878">MTISVLVLAAAMTAACAKPASPAVATNAAQRPIKIETVSKHVVGEPREQVADIASSLSMDIMPKVDGKVVEVLKQRGDTVQEGDVLFRVDSKDAQSQLAKNELNLNSSQEMLNKSKEDIENNRKDLQNSLAKSQEQLTNVTKDYNTARNQYDSGLIAKKDLDQSEQQYNNARMDVESIQNKLNALDSTNSLASQESQVNSSQLSVQDSNRTLDDYNVKAPASGVLSDFAIEQGMTVSRSAKAGTVQQVNTVKLKAELTDSAYQLVKDKKELTYYSADTPDQKAKAPVTFLSSVMNAQTKTYSLELEVANADQKLKPGSRVLLQLTNEADQMQVAVPMLSIVREGADAYVFVAKGDVVEKRKVKLGRVKETYQEVIEGLKEGESIVVSGQNQLKDGQKIEAAK</sequence>
<dbReference type="GO" id="GO:1990281">
    <property type="term" value="C:efflux pump complex"/>
    <property type="evidence" value="ECO:0007669"/>
    <property type="project" value="TreeGrafter"/>
</dbReference>
<evidence type="ECO:0000256" key="3">
    <source>
        <dbReference type="SAM" id="SignalP"/>
    </source>
</evidence>
<dbReference type="InterPro" id="IPR006143">
    <property type="entry name" value="RND_pump_MFP"/>
</dbReference>
<accession>A0A559K6V4</accession>
<evidence type="ECO:0000313" key="8">
    <source>
        <dbReference type="Proteomes" id="UP000317036"/>
    </source>
</evidence>
<comment type="similarity">
    <text evidence="1">Belongs to the membrane fusion protein (MFP) (TC 8.A.1) family.</text>
</comment>
<dbReference type="InterPro" id="IPR058792">
    <property type="entry name" value="Beta-barrel_RND_2"/>
</dbReference>
<protein>
    <submittedName>
        <fullName evidence="7">Efflux RND transporter periplasmic adaptor subunit</fullName>
    </submittedName>
</protein>
<dbReference type="SUPFAM" id="SSF111369">
    <property type="entry name" value="HlyD-like secretion proteins"/>
    <property type="match status" value="2"/>
</dbReference>
<dbReference type="PANTHER" id="PTHR30469:SF15">
    <property type="entry name" value="HLYD FAMILY OF SECRETION PROTEINS"/>
    <property type="match status" value="1"/>
</dbReference>
<keyword evidence="3" id="KW-0732">Signal</keyword>
<gene>
    <name evidence="7" type="ORF">FPZ49_21780</name>
</gene>
<dbReference type="Gene3D" id="2.40.420.20">
    <property type="match status" value="1"/>
</dbReference>
<feature type="signal peptide" evidence="3">
    <location>
        <begin position="1"/>
        <end position="17"/>
    </location>
</feature>
<name>A0A559K6V4_9BACL</name>
<evidence type="ECO:0000259" key="6">
    <source>
        <dbReference type="Pfam" id="PF25989"/>
    </source>
</evidence>
<reference evidence="7 8" key="1">
    <citation type="submission" date="2019-07" db="EMBL/GenBank/DDBJ databases">
        <authorList>
            <person name="Kim J."/>
        </authorList>
    </citation>
    <scope>NUCLEOTIDE SEQUENCE [LARGE SCALE GENOMIC DNA]</scope>
    <source>
        <strain evidence="7 8">JC52</strain>
    </source>
</reference>
<feature type="chain" id="PRO_5039079595" evidence="3">
    <location>
        <begin position="18"/>
        <end position="402"/>
    </location>
</feature>
<evidence type="ECO:0000313" key="7">
    <source>
        <dbReference type="EMBL" id="TVY07859.1"/>
    </source>
</evidence>
<organism evidence="7 8">
    <name type="scientific">Paenibacillus cremeus</name>
    <dbReference type="NCBI Taxonomy" id="2163881"/>
    <lineage>
        <taxon>Bacteria</taxon>
        <taxon>Bacillati</taxon>
        <taxon>Bacillota</taxon>
        <taxon>Bacilli</taxon>
        <taxon>Bacillales</taxon>
        <taxon>Paenibacillaceae</taxon>
        <taxon>Paenibacillus</taxon>
    </lineage>
</organism>
<keyword evidence="2" id="KW-0175">Coiled coil</keyword>
<dbReference type="AlphaFoldDB" id="A0A559K6V4"/>
<evidence type="ECO:0000259" key="5">
    <source>
        <dbReference type="Pfam" id="PF25973"/>
    </source>
</evidence>
<dbReference type="EMBL" id="VNJI01000031">
    <property type="protein sequence ID" value="TVY07859.1"/>
    <property type="molecule type" value="Genomic_DNA"/>
</dbReference>
<evidence type="ECO:0000259" key="4">
    <source>
        <dbReference type="Pfam" id="PF25954"/>
    </source>
</evidence>
<feature type="domain" description="CzcB-like barrel-sandwich hybrid" evidence="5">
    <location>
        <begin position="60"/>
        <end position="245"/>
    </location>
</feature>
<evidence type="ECO:0000256" key="1">
    <source>
        <dbReference type="ARBA" id="ARBA00009477"/>
    </source>
</evidence>
<dbReference type="NCBIfam" id="TIGR01730">
    <property type="entry name" value="RND_mfp"/>
    <property type="match status" value="1"/>
</dbReference>
<dbReference type="PANTHER" id="PTHR30469">
    <property type="entry name" value="MULTIDRUG RESISTANCE PROTEIN MDTA"/>
    <property type="match status" value="1"/>
</dbReference>
<dbReference type="Pfam" id="PF25954">
    <property type="entry name" value="Beta-barrel_RND_2"/>
    <property type="match status" value="1"/>
</dbReference>